<evidence type="ECO:0008006" key="2">
    <source>
        <dbReference type="Google" id="ProtNLM"/>
    </source>
</evidence>
<name>A0A2S2NVE9_SCHGA</name>
<proteinExistence type="predicted"/>
<dbReference type="Gene3D" id="1.10.150.50">
    <property type="entry name" value="Transcription Factor, Ets-1"/>
    <property type="match status" value="1"/>
</dbReference>
<gene>
    <name evidence="1" type="ORF">g.73884</name>
</gene>
<dbReference type="InterPro" id="IPR013761">
    <property type="entry name" value="SAM/pointed_sf"/>
</dbReference>
<sequence length="554" mass="64685">MDDFTETLLKEWGSECGIDDNTINIFKDEEIDKKAFLSLTEDMIKELIPKIGKRAKFVQKLEKFKRTTLEVFQENNVQPLILPPVNTNESDKFKNIQITDIEVFEFEDIPAPDNLYTQDLFQDETLYRPGTSAIIDNGITSEVNEELTCKSSVYTVEESASKDYIKKILNNYSDGNLVIKYYESVGSLNQSMRNTLASVIIKHEIQHNTKIDKIKFLFLSNGIHNLFSNETKETYFTPYYKEGHNITPMRGKLYDKYCNLKKEIKKTNDQSIDIPTNSISDDNSINLKNSDYEDKLLWLKNNVEPIQTLQTFWIETMEYRQKKKENLIELYPGLQRPTGYILIELDFQHLYPNKEFLLLNKIDVFKVQLIKYIDKFNFQFGVQHFNTVRELKNPSKPGNDYLSILKLLPLLFQPITIRLNNKRKKDCMPSVWRPSKVEQAAAFITFIPDVSELKTLHNSKIEKALQFGLTLQPYVVIVGSNEIFTVVNNIYFKLETPLKGLDVCFKTFFSLNIHYPAESEQVWFFIQKYFYDINLKSDKNILSVQTLINDLSNI</sequence>
<accession>A0A2S2NVE9</accession>
<protein>
    <recommendedName>
        <fullName evidence="2">SAM domain-containing protein</fullName>
    </recommendedName>
</protein>
<reference evidence="1" key="1">
    <citation type="submission" date="2018-04" db="EMBL/GenBank/DDBJ databases">
        <title>Transcriptome of Schizaphis graminum biotype I.</title>
        <authorList>
            <person name="Scully E.D."/>
            <person name="Geib S.M."/>
            <person name="Palmer N.A."/>
            <person name="Koch K."/>
            <person name="Bradshaw J."/>
            <person name="Heng-Moss T."/>
            <person name="Sarath G."/>
        </authorList>
    </citation>
    <scope>NUCLEOTIDE SEQUENCE</scope>
</reference>
<organism evidence="1">
    <name type="scientific">Schizaphis graminum</name>
    <name type="common">Green bug aphid</name>
    <dbReference type="NCBI Taxonomy" id="13262"/>
    <lineage>
        <taxon>Eukaryota</taxon>
        <taxon>Metazoa</taxon>
        <taxon>Ecdysozoa</taxon>
        <taxon>Arthropoda</taxon>
        <taxon>Hexapoda</taxon>
        <taxon>Insecta</taxon>
        <taxon>Pterygota</taxon>
        <taxon>Neoptera</taxon>
        <taxon>Paraneoptera</taxon>
        <taxon>Hemiptera</taxon>
        <taxon>Sternorrhyncha</taxon>
        <taxon>Aphidomorpha</taxon>
        <taxon>Aphidoidea</taxon>
        <taxon>Aphididae</taxon>
        <taxon>Aphidini</taxon>
        <taxon>Schizaphis</taxon>
    </lineage>
</organism>
<dbReference type="AlphaFoldDB" id="A0A2S2NVE9"/>
<evidence type="ECO:0000313" key="1">
    <source>
        <dbReference type="EMBL" id="MBY21104.1"/>
    </source>
</evidence>
<dbReference type="EMBL" id="GGMR01008485">
    <property type="protein sequence ID" value="MBY21104.1"/>
    <property type="molecule type" value="Transcribed_RNA"/>
</dbReference>